<evidence type="ECO:0000313" key="1">
    <source>
        <dbReference type="EMBL" id="CAI2381717.1"/>
    </source>
</evidence>
<keyword evidence="2" id="KW-1185">Reference proteome</keyword>
<dbReference type="EMBL" id="CAMPGE010023829">
    <property type="protein sequence ID" value="CAI2381717.1"/>
    <property type="molecule type" value="Genomic_DNA"/>
</dbReference>
<name>A0AAD1XZ31_EUPCR</name>
<evidence type="ECO:0000313" key="2">
    <source>
        <dbReference type="Proteomes" id="UP001295684"/>
    </source>
</evidence>
<comment type="caution">
    <text evidence="1">The sequence shown here is derived from an EMBL/GenBank/DDBJ whole genome shotgun (WGS) entry which is preliminary data.</text>
</comment>
<reference evidence="1" key="1">
    <citation type="submission" date="2023-07" db="EMBL/GenBank/DDBJ databases">
        <authorList>
            <consortium name="AG Swart"/>
            <person name="Singh M."/>
            <person name="Singh A."/>
            <person name="Seah K."/>
            <person name="Emmerich C."/>
        </authorList>
    </citation>
    <scope>NUCLEOTIDE SEQUENCE</scope>
    <source>
        <strain evidence="1">DP1</strain>
    </source>
</reference>
<gene>
    <name evidence="1" type="ORF">ECRASSUSDP1_LOCUS23175</name>
</gene>
<dbReference type="Proteomes" id="UP001295684">
    <property type="component" value="Unassembled WGS sequence"/>
</dbReference>
<dbReference type="AlphaFoldDB" id="A0AAD1XZ31"/>
<organism evidence="1 2">
    <name type="scientific">Euplotes crassus</name>
    <dbReference type="NCBI Taxonomy" id="5936"/>
    <lineage>
        <taxon>Eukaryota</taxon>
        <taxon>Sar</taxon>
        <taxon>Alveolata</taxon>
        <taxon>Ciliophora</taxon>
        <taxon>Intramacronucleata</taxon>
        <taxon>Spirotrichea</taxon>
        <taxon>Hypotrichia</taxon>
        <taxon>Euplotida</taxon>
        <taxon>Euplotidae</taxon>
        <taxon>Moneuplotes</taxon>
    </lineage>
</organism>
<proteinExistence type="predicted"/>
<accession>A0AAD1XZ31</accession>
<protein>
    <submittedName>
        <fullName evidence="1">Uncharacterized protein</fullName>
    </submittedName>
</protein>
<sequence length="75" mass="8993">MDATEGFQLYYLGNQKAESDSRVTTSLNKTTKYSYRNEPNSSLIWNERRKTSEEFENRDLERYLSLPKEWRGSYI</sequence>